<gene>
    <name evidence="1" type="ORF">Pla108_22760</name>
</gene>
<sequence>MTRGVETTMRLRFADRLAVLTATFAVLAMSAWTAPHAEAGGLIRAPAVGGVYIDAEGVVNAPPADGAEALRNTWQQGLDETPAAMEPLVDLRFVSLRKLDAAIAAAKSAGEPIPDEVRYLAGLLRVKHVLVYPPADGRPGDIVLAGPAEGWKVDSLGNTVGVTTNRPVLMLDDLVVALRAAETTNGPGVSCSIDPTSEGLARAQKVSRTLTAQDGPMTAARRLEQAFGRQLVTVTGVPASSHFARSLVAADFRMKRLAMGFEPAPVDGLPSYLETLNTRAVKANLLPRWWLAADYEPLARDAEGLAWEIRGQGVKCQAEEDFVNDAGEVKRGAGRNETDAAKWAATMTERFDELASHDSAFGHVRNAFDLSVAAAVIAMHELWEVADLETPQLSAEFSPEGYNVPKYVATQATFLKRGGKWVVTASGGVQVFPWQIADEQEEVASLADLRTKNAAEKADAWWWQ</sequence>
<dbReference type="OrthoDB" id="233246at2"/>
<name>A0A5C6AES9_9BACT</name>
<dbReference type="Proteomes" id="UP000317421">
    <property type="component" value="Unassembled WGS sequence"/>
</dbReference>
<comment type="caution">
    <text evidence="1">The sequence shown here is derived from an EMBL/GenBank/DDBJ whole genome shotgun (WGS) entry which is preliminary data.</text>
</comment>
<reference evidence="1 2" key="1">
    <citation type="submission" date="2019-02" db="EMBL/GenBank/DDBJ databases">
        <title>Deep-cultivation of Planctomycetes and their phenomic and genomic characterization uncovers novel biology.</title>
        <authorList>
            <person name="Wiegand S."/>
            <person name="Jogler M."/>
            <person name="Boedeker C."/>
            <person name="Pinto D."/>
            <person name="Vollmers J."/>
            <person name="Rivas-Marin E."/>
            <person name="Kohn T."/>
            <person name="Peeters S.H."/>
            <person name="Heuer A."/>
            <person name="Rast P."/>
            <person name="Oberbeckmann S."/>
            <person name="Bunk B."/>
            <person name="Jeske O."/>
            <person name="Meyerdierks A."/>
            <person name="Storesund J.E."/>
            <person name="Kallscheuer N."/>
            <person name="Luecker S."/>
            <person name="Lage O.M."/>
            <person name="Pohl T."/>
            <person name="Merkel B.J."/>
            <person name="Hornburger P."/>
            <person name="Mueller R.-W."/>
            <person name="Bruemmer F."/>
            <person name="Labrenz M."/>
            <person name="Spormann A.M."/>
            <person name="Op Den Camp H."/>
            <person name="Overmann J."/>
            <person name="Amann R."/>
            <person name="Jetten M.S.M."/>
            <person name="Mascher T."/>
            <person name="Medema M.H."/>
            <person name="Devos D.P."/>
            <person name="Kaster A.-K."/>
            <person name="Ovreas L."/>
            <person name="Rohde M."/>
            <person name="Galperin M.Y."/>
            <person name="Jogler C."/>
        </authorList>
    </citation>
    <scope>NUCLEOTIDE SEQUENCE [LARGE SCALE GENOMIC DNA]</scope>
    <source>
        <strain evidence="1 2">Pla108</strain>
    </source>
</reference>
<dbReference type="Pfam" id="PF07643">
    <property type="entry name" value="DUF1598"/>
    <property type="match status" value="1"/>
</dbReference>
<evidence type="ECO:0000313" key="2">
    <source>
        <dbReference type="Proteomes" id="UP000317421"/>
    </source>
</evidence>
<proteinExistence type="predicted"/>
<organism evidence="1 2">
    <name type="scientific">Botrimarina colliarenosi</name>
    <dbReference type="NCBI Taxonomy" id="2528001"/>
    <lineage>
        <taxon>Bacteria</taxon>
        <taxon>Pseudomonadati</taxon>
        <taxon>Planctomycetota</taxon>
        <taxon>Planctomycetia</taxon>
        <taxon>Pirellulales</taxon>
        <taxon>Lacipirellulaceae</taxon>
        <taxon>Botrimarina</taxon>
    </lineage>
</organism>
<dbReference type="EMBL" id="SJPR01000002">
    <property type="protein sequence ID" value="TWT98119.1"/>
    <property type="molecule type" value="Genomic_DNA"/>
</dbReference>
<keyword evidence="2" id="KW-1185">Reference proteome</keyword>
<evidence type="ECO:0000313" key="1">
    <source>
        <dbReference type="EMBL" id="TWT98119.1"/>
    </source>
</evidence>
<dbReference type="InterPro" id="IPR011487">
    <property type="entry name" value="DUF1598"/>
</dbReference>
<protein>
    <recommendedName>
        <fullName evidence="3">DUF1598 domain-containing protein</fullName>
    </recommendedName>
</protein>
<accession>A0A5C6AES9</accession>
<dbReference type="AlphaFoldDB" id="A0A5C6AES9"/>
<evidence type="ECO:0008006" key="3">
    <source>
        <dbReference type="Google" id="ProtNLM"/>
    </source>
</evidence>